<keyword evidence="1" id="KW-0812">Transmembrane</keyword>
<feature type="transmembrane region" description="Helical" evidence="1">
    <location>
        <begin position="86"/>
        <end position="105"/>
    </location>
</feature>
<feature type="transmembrane region" description="Helical" evidence="1">
    <location>
        <begin position="111"/>
        <end position="131"/>
    </location>
</feature>
<keyword evidence="3" id="KW-1185">Reference proteome</keyword>
<dbReference type="OrthoDB" id="7993201at2"/>
<feature type="transmembrane region" description="Helical" evidence="1">
    <location>
        <begin position="253"/>
        <end position="276"/>
    </location>
</feature>
<keyword evidence="1" id="KW-1133">Transmembrane helix</keyword>
<proteinExistence type="predicted"/>
<comment type="caution">
    <text evidence="2">The sequence shown here is derived from an EMBL/GenBank/DDBJ whole genome shotgun (WGS) entry which is preliminary data.</text>
</comment>
<feature type="transmembrane region" description="Helical" evidence="1">
    <location>
        <begin position="172"/>
        <end position="199"/>
    </location>
</feature>
<feature type="transmembrane region" description="Helical" evidence="1">
    <location>
        <begin position="283"/>
        <end position="300"/>
    </location>
</feature>
<sequence length="537" mass="58086">MSRPNPLVLAAVLLAFTMALGGLPFLKGGLYLDAHEGDTYHLLDILFRMREGQVPHLDFPTPLGVFSVLPFAWLLKAGYSVGTSIILGQLLVALSLWPLATYAALRLTRGLAFYFGLVTLGLVVALSYGTATSGATISMHYNRWGWALSFVAVVLAFLPARRERQALDGALIGLLCAVLLLIKVTYFVAVAPAAGLALVARGQGRAVLWAALTGLAVAVAVTAAHGIGFWLAYLGDLRAVAASEVRPFVGVPFQVVLTGPVYMGATLTGIAAVFLVRRAGHGLLALGLLWLVAGSIYVTYQNFGNVPQWLYLMPVLLLALRPATDEARVPGGSLRQGMTVLAIIAVTLEFPSLYNAFRVNFEHLAFDPARFVRMLPDPAQGDLFIRTDRGYMMTANVDLDRSMPQWARYSEVVDRPPLAELKGATFPACEWMAGSRAYFETLGQAMAEAGVPEGGQVFVADILSAFWLFGDLAPLGGGAPWYYGGLTGLDHADFVMVPKCSFVQRVRGIMVEDLKAVEDRLELVRDDDLMALYRVSR</sequence>
<accession>A0A316GC25</accession>
<dbReference type="EMBL" id="QGGV01000001">
    <property type="protein sequence ID" value="PWK58468.1"/>
    <property type="molecule type" value="Genomic_DNA"/>
</dbReference>
<dbReference type="RefSeq" id="WP_109757360.1">
    <property type="nucleotide sequence ID" value="NZ_CP034588.1"/>
</dbReference>
<evidence type="ECO:0000256" key="1">
    <source>
        <dbReference type="SAM" id="Phobius"/>
    </source>
</evidence>
<evidence type="ECO:0000313" key="3">
    <source>
        <dbReference type="Proteomes" id="UP000245390"/>
    </source>
</evidence>
<evidence type="ECO:0008006" key="4">
    <source>
        <dbReference type="Google" id="ProtNLM"/>
    </source>
</evidence>
<evidence type="ECO:0000313" key="2">
    <source>
        <dbReference type="EMBL" id="PWK58468.1"/>
    </source>
</evidence>
<reference evidence="2 3" key="1">
    <citation type="submission" date="2018-05" db="EMBL/GenBank/DDBJ databases">
        <title>Genomic Encyclopedia of Type Strains, Phase IV (KMG-IV): sequencing the most valuable type-strain genomes for metagenomic binning, comparative biology and taxonomic classification.</title>
        <authorList>
            <person name="Goeker M."/>
        </authorList>
    </citation>
    <scope>NUCLEOTIDE SEQUENCE [LARGE SCALE GENOMIC DNA]</scope>
    <source>
        <strain evidence="2 3">DSM 103371</strain>
    </source>
</reference>
<organism evidence="2 3">
    <name type="scientific">Silicimonas algicola</name>
    <dbReference type="NCBI Taxonomy" id="1826607"/>
    <lineage>
        <taxon>Bacteria</taxon>
        <taxon>Pseudomonadati</taxon>
        <taxon>Pseudomonadota</taxon>
        <taxon>Alphaproteobacteria</taxon>
        <taxon>Rhodobacterales</taxon>
        <taxon>Paracoccaceae</taxon>
    </lineage>
</organism>
<dbReference type="KEGG" id="salo:EF888_02860"/>
<keyword evidence="1" id="KW-0472">Membrane</keyword>
<protein>
    <recommendedName>
        <fullName evidence="4">4-amino-4-deoxy-L-arabinose transferase-like glycosyltransferase</fullName>
    </recommendedName>
</protein>
<name>A0A316GC25_9RHOB</name>
<dbReference type="Proteomes" id="UP000245390">
    <property type="component" value="Unassembled WGS sequence"/>
</dbReference>
<feature type="transmembrane region" description="Helical" evidence="1">
    <location>
        <begin position="206"/>
        <end position="233"/>
    </location>
</feature>
<dbReference type="AlphaFoldDB" id="A0A316GC25"/>
<gene>
    <name evidence="2" type="ORF">C8D95_101282</name>
</gene>